<dbReference type="WBParaSite" id="PS1159_v2.g15973.t1">
    <property type="protein sequence ID" value="PS1159_v2.g15973.t1"/>
    <property type="gene ID" value="PS1159_v2.g15973"/>
</dbReference>
<proteinExistence type="predicted"/>
<name>A0AC35FC74_9BILA</name>
<accession>A0AC35FC74</accession>
<evidence type="ECO:0000313" key="1">
    <source>
        <dbReference type="Proteomes" id="UP000887580"/>
    </source>
</evidence>
<dbReference type="Proteomes" id="UP000887580">
    <property type="component" value="Unplaced"/>
</dbReference>
<organism evidence="1 2">
    <name type="scientific">Panagrolaimus sp. PS1159</name>
    <dbReference type="NCBI Taxonomy" id="55785"/>
    <lineage>
        <taxon>Eukaryota</taxon>
        <taxon>Metazoa</taxon>
        <taxon>Ecdysozoa</taxon>
        <taxon>Nematoda</taxon>
        <taxon>Chromadorea</taxon>
        <taxon>Rhabditida</taxon>
        <taxon>Tylenchina</taxon>
        <taxon>Panagrolaimomorpha</taxon>
        <taxon>Panagrolaimoidea</taxon>
        <taxon>Panagrolaimidae</taxon>
        <taxon>Panagrolaimus</taxon>
    </lineage>
</organism>
<evidence type="ECO:0000313" key="2">
    <source>
        <dbReference type="WBParaSite" id="PS1159_v2.g15973.t1"/>
    </source>
</evidence>
<reference evidence="2" key="1">
    <citation type="submission" date="2022-11" db="UniProtKB">
        <authorList>
            <consortium name="WormBaseParasite"/>
        </authorList>
    </citation>
    <scope>IDENTIFICATION</scope>
</reference>
<protein>
    <submittedName>
        <fullName evidence="2">Uncharacterized protein</fullName>
    </submittedName>
</protein>
<sequence>MGEKEKITEAEHLLVEISLDAKDGILNALKNISPAYKHSKTITTKNVHGIKDLSFSQTHITDTKGNSNIVKGYDYICDLDDDYELKISCKLALTSILNSKGKVPLKLTMPVMITHKREKWSIGYELCLTLNPLEFFKNGLYIVLSVPFFGTQIVIKYNIITKNVTILFRLPLKDGNDEDKKVG</sequence>